<name>A0A1I8NJQ2_MUSDO</name>
<feature type="compositionally biased region" description="Low complexity" evidence="1">
    <location>
        <begin position="1"/>
        <end position="17"/>
    </location>
</feature>
<reference evidence="2" key="1">
    <citation type="submission" date="2020-05" db="UniProtKB">
        <authorList>
            <consortium name="EnsemblMetazoa"/>
        </authorList>
    </citation>
    <scope>IDENTIFICATION</scope>
    <source>
        <strain evidence="2">Aabys</strain>
    </source>
</reference>
<proteinExistence type="predicted"/>
<dbReference type="AlphaFoldDB" id="A0A1I8NJQ2"/>
<accession>A0A1I8NJQ2</accession>
<dbReference type="VEuPathDB" id="VectorBase:MDOA016262"/>
<evidence type="ECO:0000256" key="1">
    <source>
        <dbReference type="SAM" id="MobiDB-lite"/>
    </source>
</evidence>
<protein>
    <submittedName>
        <fullName evidence="2">Uncharacterized protein</fullName>
    </submittedName>
</protein>
<dbReference type="EnsemblMetazoa" id="MDOA016262-RA">
    <property type="protein sequence ID" value="MDOA016262-PA"/>
    <property type="gene ID" value="MDOA016262"/>
</dbReference>
<dbReference type="VEuPathDB" id="VectorBase:MDOMA2_014690"/>
<feature type="region of interest" description="Disordered" evidence="1">
    <location>
        <begin position="1"/>
        <end position="32"/>
    </location>
</feature>
<organism evidence="2">
    <name type="scientific">Musca domestica</name>
    <name type="common">House fly</name>
    <dbReference type="NCBI Taxonomy" id="7370"/>
    <lineage>
        <taxon>Eukaryota</taxon>
        <taxon>Metazoa</taxon>
        <taxon>Ecdysozoa</taxon>
        <taxon>Arthropoda</taxon>
        <taxon>Hexapoda</taxon>
        <taxon>Insecta</taxon>
        <taxon>Pterygota</taxon>
        <taxon>Neoptera</taxon>
        <taxon>Endopterygota</taxon>
        <taxon>Diptera</taxon>
        <taxon>Brachycera</taxon>
        <taxon>Muscomorpha</taxon>
        <taxon>Muscoidea</taxon>
        <taxon>Muscidae</taxon>
        <taxon>Musca</taxon>
    </lineage>
</organism>
<evidence type="ECO:0000313" key="2">
    <source>
        <dbReference type="EnsemblMetazoa" id="MDOA016262-PA"/>
    </source>
</evidence>
<sequence length="103" mass="11649">MRTTTAATASATLTAPTNHHHHHAHTTRSYAVSKATTSLASKRSVHWARGEQSSFRWCAVHSVRLKIRNDLELRFAVPQELRLAVPQEFRLAVPYYSQTLVVE</sequence>